<evidence type="ECO:0000256" key="7">
    <source>
        <dbReference type="PIRNR" id="PIRNR000077"/>
    </source>
</evidence>
<evidence type="ECO:0000256" key="6">
    <source>
        <dbReference type="NCBIfam" id="TIGR01068"/>
    </source>
</evidence>
<dbReference type="EMBL" id="QRTW01000011">
    <property type="protein sequence ID" value="RGR14051.1"/>
    <property type="molecule type" value="Genomic_DNA"/>
</dbReference>
<evidence type="ECO:0000313" key="23">
    <source>
        <dbReference type="EMBL" id="RHM16729.1"/>
    </source>
</evidence>
<dbReference type="RefSeq" id="WP_005657629.1">
    <property type="nucleotide sequence ID" value="NZ_AP031449.1"/>
</dbReference>
<feature type="site" description="Contributes to redox potential value" evidence="8">
    <location>
        <position position="31"/>
    </location>
</feature>
<dbReference type="FunFam" id="3.40.30.10:FF:000001">
    <property type="entry name" value="Thioredoxin"/>
    <property type="match status" value="1"/>
</dbReference>
<evidence type="ECO:0000256" key="1">
    <source>
        <dbReference type="ARBA" id="ARBA00008987"/>
    </source>
</evidence>
<gene>
    <name evidence="14" type="primary">trxA_2</name>
    <name evidence="11" type="synonym">trxA</name>
    <name evidence="14" type="ORF">AA415_00753</name>
    <name evidence="22" type="ORF">DW668_12955</name>
    <name evidence="21" type="ORF">DW853_00220</name>
    <name evidence="20" type="ORF">DW889_10050</name>
    <name evidence="19" type="ORF">DWV41_08700</name>
    <name evidence="18" type="ORF">DWV77_01785</name>
    <name evidence="17" type="ORF">DWY58_07265</name>
    <name evidence="16" type="ORF">DWY65_07960</name>
    <name evidence="23" type="ORF">DWZ78_13075</name>
    <name evidence="15" type="ORF">DXC34_14415</name>
    <name evidence="13" type="ORF">F9950_09775</name>
    <name evidence="12" type="ORF">F9958_10625</name>
    <name evidence="11" type="ORF">F9962_13585</name>
</gene>
<evidence type="ECO:0000313" key="17">
    <source>
        <dbReference type="EMBL" id="RGR28573.1"/>
    </source>
</evidence>
<dbReference type="EMBL" id="QSHQ01000001">
    <property type="protein sequence ID" value="RHC33642.1"/>
    <property type="molecule type" value="Genomic_DNA"/>
</dbReference>
<evidence type="ECO:0000313" key="26">
    <source>
        <dbReference type="Proteomes" id="UP000283310"/>
    </source>
</evidence>
<dbReference type="PROSITE" id="PS00194">
    <property type="entry name" value="THIOREDOXIN_1"/>
    <property type="match status" value="1"/>
</dbReference>
<evidence type="ECO:0000313" key="11">
    <source>
        <dbReference type="EMBL" id="KAB5280104.1"/>
    </source>
</evidence>
<dbReference type="AlphaFoldDB" id="A0A108TAS6"/>
<evidence type="ECO:0000313" key="33">
    <source>
        <dbReference type="Proteomes" id="UP000285305"/>
    </source>
</evidence>
<dbReference type="Proteomes" id="UP000284777">
    <property type="component" value="Unassembled WGS sequence"/>
</dbReference>
<proteinExistence type="inferred from homology"/>
<comment type="similarity">
    <text evidence="1 7">Belongs to the thioredoxin family.</text>
</comment>
<evidence type="ECO:0000313" key="32">
    <source>
        <dbReference type="Proteomes" id="UP000285150"/>
    </source>
</evidence>
<dbReference type="Proteomes" id="UP000467334">
    <property type="component" value="Unassembled WGS sequence"/>
</dbReference>
<evidence type="ECO:0000256" key="8">
    <source>
        <dbReference type="PIRSR" id="PIRSR000077-1"/>
    </source>
</evidence>
<evidence type="ECO:0000313" key="35">
    <source>
        <dbReference type="Proteomes" id="UP000440773"/>
    </source>
</evidence>
<dbReference type="Proteomes" id="UP000431177">
    <property type="component" value="Unassembled WGS sequence"/>
</dbReference>
<dbReference type="Proteomes" id="UP000440773">
    <property type="component" value="Unassembled WGS sequence"/>
</dbReference>
<reference evidence="34 35" key="4">
    <citation type="journal article" date="2019" name="Nat. Med.">
        <title>A library of human gut bacterial isolates paired with longitudinal multiomics data enables mechanistic microbiome research.</title>
        <authorList>
            <person name="Poyet M."/>
            <person name="Groussin M."/>
            <person name="Gibbons S.M."/>
            <person name="Avila-Pacheco J."/>
            <person name="Jiang X."/>
            <person name="Kearney S.M."/>
            <person name="Perrotta A.R."/>
            <person name="Berdy B."/>
            <person name="Zhao S."/>
            <person name="Lieberman T.D."/>
            <person name="Swanson P.K."/>
            <person name="Smith M."/>
            <person name="Roesemann S."/>
            <person name="Alexander J.E."/>
            <person name="Rich S.A."/>
            <person name="Livny J."/>
            <person name="Vlamakis H."/>
            <person name="Clish C."/>
            <person name="Bullock K."/>
            <person name="Deik A."/>
            <person name="Scott J."/>
            <person name="Pierce K.A."/>
            <person name="Xavier R.J."/>
            <person name="Alm E.J."/>
        </authorList>
    </citation>
    <scope>NUCLEOTIDE SEQUENCE [LARGE SCALE GENOMIC DNA]</scope>
    <source>
        <strain evidence="11 35">BIOML-A17</strain>
        <strain evidence="13 34">BIOML-A2</strain>
        <strain evidence="12 36">BIOML-A6</strain>
    </source>
</reference>
<evidence type="ECO:0000313" key="18">
    <source>
        <dbReference type="EMBL" id="RGW36078.1"/>
    </source>
</evidence>
<dbReference type="EMBL" id="QSBD01000011">
    <property type="protein sequence ID" value="RGW97033.1"/>
    <property type="molecule type" value="Genomic_DNA"/>
</dbReference>
<dbReference type="PANTHER" id="PTHR45663:SF11">
    <property type="entry name" value="GEO12009P1"/>
    <property type="match status" value="1"/>
</dbReference>
<evidence type="ECO:0000313" key="20">
    <source>
        <dbReference type="EMBL" id="RHB28220.1"/>
    </source>
</evidence>
<evidence type="ECO:0000313" key="24">
    <source>
        <dbReference type="Proteomes" id="UP000056419"/>
    </source>
</evidence>
<dbReference type="Proteomes" id="UP000284161">
    <property type="component" value="Unassembled WGS sequence"/>
</dbReference>
<dbReference type="InterPro" id="IPR013766">
    <property type="entry name" value="Thioredoxin_domain"/>
</dbReference>
<reference evidence="14 24" key="1">
    <citation type="journal article" date="2016" name="BMC Genomics">
        <title>Type VI secretion systems of human gut Bacteroidales segregate into three genetic architectures, two of which are contained on mobile genetic elements.</title>
        <authorList>
            <person name="Coyne M.J."/>
            <person name="Roelofs K.G."/>
            <person name="Comstock L.E."/>
        </authorList>
    </citation>
    <scope>NUCLEOTIDE SEQUENCE [LARGE SCALE GENOMIC DNA]</scope>
    <source>
        <strain evidence="14 24">CL09T03C01</strain>
    </source>
</reference>
<dbReference type="EMBL" id="QSAF01000002">
    <property type="protein sequence ID" value="RGW36078.1"/>
    <property type="molecule type" value="Genomic_DNA"/>
</dbReference>
<feature type="disulfide bond" description="Redox-active" evidence="9">
    <location>
        <begin position="29"/>
        <end position="32"/>
    </location>
</feature>
<dbReference type="NCBIfam" id="TIGR01068">
    <property type="entry name" value="thioredoxin"/>
    <property type="match status" value="1"/>
</dbReference>
<dbReference type="Pfam" id="PF00085">
    <property type="entry name" value="Thioredoxin"/>
    <property type="match status" value="1"/>
</dbReference>
<evidence type="ECO:0000259" key="10">
    <source>
        <dbReference type="PROSITE" id="PS51352"/>
    </source>
</evidence>
<evidence type="ECO:0000313" key="14">
    <source>
        <dbReference type="EMBL" id="KWR56446.1"/>
    </source>
</evidence>
<dbReference type="Proteomes" id="UP000284604">
    <property type="component" value="Unassembled WGS sequence"/>
</dbReference>
<evidence type="ECO:0000313" key="25">
    <source>
        <dbReference type="Proteomes" id="UP000261223"/>
    </source>
</evidence>
<keyword evidence="2" id="KW-0813">Transport</keyword>
<dbReference type="InterPro" id="IPR005746">
    <property type="entry name" value="Thioredoxin"/>
</dbReference>
<dbReference type="STRING" id="46506.AA415_00753"/>
<dbReference type="CDD" id="cd02947">
    <property type="entry name" value="TRX_family"/>
    <property type="match status" value="1"/>
</dbReference>
<dbReference type="GeneID" id="31798562"/>
<keyword evidence="24" id="KW-1185">Reference proteome</keyword>
<evidence type="ECO:0000256" key="5">
    <source>
        <dbReference type="ARBA" id="ARBA00023284"/>
    </source>
</evidence>
<evidence type="ECO:0000313" key="30">
    <source>
        <dbReference type="Proteomes" id="UP000284604"/>
    </source>
</evidence>
<dbReference type="InterPro" id="IPR017937">
    <property type="entry name" value="Thioredoxin_CS"/>
</dbReference>
<dbReference type="EMBL" id="LRGC01000003">
    <property type="protein sequence ID" value="KWR56446.1"/>
    <property type="molecule type" value="Genomic_DNA"/>
</dbReference>
<dbReference type="Proteomes" id="UP000285150">
    <property type="component" value="Unassembled WGS sequence"/>
</dbReference>
<feature type="site" description="Contributes to redox potential value" evidence="8">
    <location>
        <position position="30"/>
    </location>
</feature>
<dbReference type="Proteomes" id="UP000283762">
    <property type="component" value="Unassembled WGS sequence"/>
</dbReference>
<evidence type="ECO:0000313" key="15">
    <source>
        <dbReference type="EMBL" id="RGM10855.1"/>
    </source>
</evidence>
<dbReference type="EMBL" id="QRHJ01000040">
    <property type="protein sequence ID" value="RHF72791.1"/>
    <property type="molecule type" value="Genomic_DNA"/>
</dbReference>
<dbReference type="Proteomes" id="UP000285305">
    <property type="component" value="Unassembled WGS sequence"/>
</dbReference>
<evidence type="ECO:0000313" key="28">
    <source>
        <dbReference type="Proteomes" id="UP000283762"/>
    </source>
</evidence>
<dbReference type="SUPFAM" id="SSF52833">
    <property type="entry name" value="Thioredoxin-like"/>
    <property type="match status" value="1"/>
</dbReference>
<evidence type="ECO:0000313" key="16">
    <source>
        <dbReference type="EMBL" id="RGR14051.1"/>
    </source>
</evidence>
<dbReference type="GO" id="GO:0005829">
    <property type="term" value="C:cytosol"/>
    <property type="evidence" value="ECO:0007669"/>
    <property type="project" value="TreeGrafter"/>
</dbReference>
<evidence type="ECO:0000313" key="12">
    <source>
        <dbReference type="EMBL" id="KAB5313372.1"/>
    </source>
</evidence>
<reference evidence="25 26" key="3">
    <citation type="submission" date="2018-08" db="EMBL/GenBank/DDBJ databases">
        <title>A genome reference for cultivated species of the human gut microbiota.</title>
        <authorList>
            <person name="Zou Y."/>
            <person name="Xue W."/>
            <person name="Luo G."/>
        </authorList>
    </citation>
    <scope>NUCLEOTIDE SEQUENCE [LARGE SCALE GENOMIC DNA]</scope>
    <source>
        <strain evidence="19 31">AF05-4</strain>
        <strain evidence="18 32">AF12-7</strain>
        <strain evidence="17 29">AF25-6</strain>
        <strain evidence="16 26">AF26-20BH</strain>
        <strain evidence="23 30">AF35-20</strain>
        <strain evidence="22 28">AM25-16</strain>
        <strain evidence="21 33">AM36-9BH</strain>
        <strain evidence="20 27">AM40-34</strain>
        <strain evidence="15 25">TF03-6</strain>
    </source>
</reference>
<dbReference type="PANTHER" id="PTHR45663">
    <property type="entry name" value="GEO12009P1"/>
    <property type="match status" value="1"/>
</dbReference>
<keyword evidence="3" id="KW-0249">Electron transport</keyword>
<comment type="caution">
    <text evidence="14">The sequence shown here is derived from an EMBL/GenBank/DDBJ whole genome shotgun (WGS) entry which is preliminary data.</text>
</comment>
<dbReference type="EMBL" id="QSGN01000023">
    <property type="protein sequence ID" value="RHB28220.1"/>
    <property type="molecule type" value="Genomic_DNA"/>
</dbReference>
<evidence type="ECO:0000313" key="19">
    <source>
        <dbReference type="EMBL" id="RGW97033.1"/>
    </source>
</evidence>
<dbReference type="PATRIC" id="fig|46506.5.peg.809"/>
<dbReference type="Proteomes" id="UP000261223">
    <property type="component" value="Unassembled WGS sequence"/>
</dbReference>
<feature type="domain" description="Thioredoxin" evidence="10">
    <location>
        <begin position="1"/>
        <end position="104"/>
    </location>
</feature>
<evidence type="ECO:0000256" key="9">
    <source>
        <dbReference type="PIRSR" id="PIRSR000077-4"/>
    </source>
</evidence>
<keyword evidence="5 9" id="KW-0676">Redox-active center</keyword>
<dbReference type="InterPro" id="IPR036249">
    <property type="entry name" value="Thioredoxin-like_sf"/>
</dbReference>
<sequence length="104" mass="11299">MALEITDNNFKEILAEGKPVVIDFWAPWCGPCKMVGPIIEELAGEYEGKALIGKCDVDENGDVAAEYGIRNIPTVLFFKNGELVDKQVGSAPKPTYAAKIEALL</sequence>
<organism evidence="14 24">
    <name type="scientific">Bacteroides stercoris</name>
    <dbReference type="NCBI Taxonomy" id="46506"/>
    <lineage>
        <taxon>Bacteria</taxon>
        <taxon>Pseudomonadati</taxon>
        <taxon>Bacteroidota</taxon>
        <taxon>Bacteroidia</taxon>
        <taxon>Bacteroidales</taxon>
        <taxon>Bacteroidaceae</taxon>
        <taxon>Bacteroides</taxon>
    </lineage>
</organism>
<dbReference type="EMBL" id="QRUB01000004">
    <property type="protein sequence ID" value="RGR28573.1"/>
    <property type="molecule type" value="Genomic_DNA"/>
</dbReference>
<feature type="active site" description="Nucleophile" evidence="8">
    <location>
        <position position="32"/>
    </location>
</feature>
<dbReference type="EMBL" id="WCLA01000018">
    <property type="protein sequence ID" value="KAB5327436.1"/>
    <property type="molecule type" value="Genomic_DNA"/>
</dbReference>
<dbReference type="Proteomes" id="UP000283310">
    <property type="component" value="Unassembled WGS sequence"/>
</dbReference>
<dbReference type="EMBL" id="WCLE01000021">
    <property type="protein sequence ID" value="KAB5313372.1"/>
    <property type="molecule type" value="Genomic_DNA"/>
</dbReference>
<name>A0A108TAS6_BACSE</name>
<dbReference type="PIRSF" id="PIRSF000077">
    <property type="entry name" value="Thioredoxin"/>
    <property type="match status" value="1"/>
</dbReference>
<evidence type="ECO:0000313" key="27">
    <source>
        <dbReference type="Proteomes" id="UP000283482"/>
    </source>
</evidence>
<evidence type="ECO:0000313" key="34">
    <source>
        <dbReference type="Proteomes" id="UP000431177"/>
    </source>
</evidence>
<dbReference type="PROSITE" id="PS51352">
    <property type="entry name" value="THIOREDOXIN_2"/>
    <property type="match status" value="1"/>
</dbReference>
<evidence type="ECO:0000256" key="4">
    <source>
        <dbReference type="ARBA" id="ARBA00023157"/>
    </source>
</evidence>
<evidence type="ECO:0000313" key="31">
    <source>
        <dbReference type="Proteomes" id="UP000284777"/>
    </source>
</evidence>
<dbReference type="EMBL" id="QRPN01000014">
    <property type="protein sequence ID" value="RHM16729.1"/>
    <property type="molecule type" value="Genomic_DNA"/>
</dbReference>
<dbReference type="EMBL" id="QSSV01000020">
    <property type="protein sequence ID" value="RGM10855.1"/>
    <property type="molecule type" value="Genomic_DNA"/>
</dbReference>
<dbReference type="PRINTS" id="PR00421">
    <property type="entry name" value="THIOREDOXIN"/>
</dbReference>
<accession>A0A108TAS6</accession>
<reference evidence="14" key="2">
    <citation type="submission" date="2016-01" db="EMBL/GenBank/DDBJ databases">
        <authorList>
            <person name="McClelland M."/>
            <person name="Jain A."/>
            <person name="Saraogi P."/>
            <person name="Mendelson R."/>
            <person name="Westerman R."/>
            <person name="SanMiguel P."/>
            <person name="Csonka L."/>
        </authorList>
    </citation>
    <scope>NUCLEOTIDE SEQUENCE</scope>
    <source>
        <strain evidence="14">CL09T03C01</strain>
    </source>
</reference>
<dbReference type="GO" id="GO:0015035">
    <property type="term" value="F:protein-disulfide reductase activity"/>
    <property type="evidence" value="ECO:0007669"/>
    <property type="project" value="UniProtKB-UniRule"/>
</dbReference>
<feature type="site" description="Deprotonates C-terminal active site Cys" evidence="8">
    <location>
        <position position="23"/>
    </location>
</feature>
<evidence type="ECO:0000313" key="22">
    <source>
        <dbReference type="EMBL" id="RHF72791.1"/>
    </source>
</evidence>
<evidence type="ECO:0000313" key="13">
    <source>
        <dbReference type="EMBL" id="KAB5327436.1"/>
    </source>
</evidence>
<evidence type="ECO:0000256" key="3">
    <source>
        <dbReference type="ARBA" id="ARBA00022982"/>
    </source>
</evidence>
<dbReference type="Proteomes" id="UP000056419">
    <property type="component" value="Unassembled WGS sequence"/>
</dbReference>
<evidence type="ECO:0000313" key="21">
    <source>
        <dbReference type="EMBL" id="RHC33642.1"/>
    </source>
</evidence>
<dbReference type="GO" id="GO:0045454">
    <property type="term" value="P:cell redox homeostasis"/>
    <property type="evidence" value="ECO:0007669"/>
    <property type="project" value="TreeGrafter"/>
</dbReference>
<dbReference type="EMBL" id="WCLP01000038">
    <property type="protein sequence ID" value="KAB5280104.1"/>
    <property type="molecule type" value="Genomic_DNA"/>
</dbReference>
<protein>
    <recommendedName>
        <fullName evidence="6 7">Thioredoxin</fullName>
    </recommendedName>
</protein>
<evidence type="ECO:0000313" key="36">
    <source>
        <dbReference type="Proteomes" id="UP000467334"/>
    </source>
</evidence>
<dbReference type="Gene3D" id="3.40.30.10">
    <property type="entry name" value="Glutaredoxin"/>
    <property type="match status" value="1"/>
</dbReference>
<dbReference type="Proteomes" id="UP000283482">
    <property type="component" value="Unassembled WGS sequence"/>
</dbReference>
<feature type="active site" description="Nucleophile" evidence="8">
    <location>
        <position position="29"/>
    </location>
</feature>
<keyword evidence="4 9" id="KW-1015">Disulfide bond</keyword>
<evidence type="ECO:0000256" key="2">
    <source>
        <dbReference type="ARBA" id="ARBA00022448"/>
    </source>
</evidence>
<evidence type="ECO:0000313" key="29">
    <source>
        <dbReference type="Proteomes" id="UP000284161"/>
    </source>
</evidence>